<comment type="cofactor">
    <cofactor evidence="1">
        <name>[4Fe-4S] cluster</name>
        <dbReference type="ChEBI" id="CHEBI:49883"/>
    </cofactor>
</comment>
<evidence type="ECO:0000259" key="14">
    <source>
        <dbReference type="PROSITE" id="PS51839"/>
    </source>
</evidence>
<dbReference type="GO" id="GO:0016491">
    <property type="term" value="F:oxidoreductase activity"/>
    <property type="evidence" value="ECO:0007669"/>
    <property type="project" value="InterPro"/>
</dbReference>
<comment type="similarity">
    <text evidence="2">Belongs to the complex I 75 kDa subunit family.</text>
</comment>
<dbReference type="FunFam" id="3.30.70.20:FF:000002">
    <property type="entry name" value="NADH-ubiquinone oxidoreductase 75 kDa subunit"/>
    <property type="match status" value="1"/>
</dbReference>
<organism evidence="15 16">
    <name type="scientific">Polysphondylium violaceum</name>
    <dbReference type="NCBI Taxonomy" id="133409"/>
    <lineage>
        <taxon>Eukaryota</taxon>
        <taxon>Amoebozoa</taxon>
        <taxon>Evosea</taxon>
        <taxon>Eumycetozoa</taxon>
        <taxon>Dictyostelia</taxon>
        <taxon>Dictyosteliales</taxon>
        <taxon>Dictyosteliaceae</taxon>
        <taxon>Polysphondylium</taxon>
    </lineage>
</organism>
<name>A0A8J4PKX4_9MYCE</name>
<dbReference type="InterPro" id="IPR006963">
    <property type="entry name" value="Mopterin_OxRdtase_4Fe-4S_dom"/>
</dbReference>
<dbReference type="PROSITE" id="PS51839">
    <property type="entry name" value="4FE4S_HC3"/>
    <property type="match status" value="1"/>
</dbReference>
<feature type="domain" description="2Fe-2S ferredoxin-type" evidence="12">
    <location>
        <begin position="1"/>
        <end position="81"/>
    </location>
</feature>
<comment type="cofactor">
    <cofactor evidence="9">
        <name>[2Fe-2S] cluster</name>
        <dbReference type="ChEBI" id="CHEBI:190135"/>
    </cofactor>
</comment>
<evidence type="ECO:0000256" key="9">
    <source>
        <dbReference type="ARBA" id="ARBA00034078"/>
    </source>
</evidence>
<dbReference type="InterPro" id="IPR050123">
    <property type="entry name" value="Prok_molybdopt-oxidoreductase"/>
</dbReference>
<evidence type="ECO:0000256" key="1">
    <source>
        <dbReference type="ARBA" id="ARBA00001966"/>
    </source>
</evidence>
<keyword evidence="4" id="KW-0479">Metal-binding</keyword>
<keyword evidence="5" id="KW-1278">Translocase</keyword>
<dbReference type="SMART" id="SM00929">
    <property type="entry name" value="NADH-G_4Fe-4S_3"/>
    <property type="match status" value="1"/>
</dbReference>
<dbReference type="GO" id="GO:0051539">
    <property type="term" value="F:4 iron, 4 sulfur cluster binding"/>
    <property type="evidence" value="ECO:0007669"/>
    <property type="project" value="UniProtKB-KW"/>
</dbReference>
<dbReference type="GO" id="GO:0042773">
    <property type="term" value="P:ATP synthesis coupled electron transport"/>
    <property type="evidence" value="ECO:0007669"/>
    <property type="project" value="InterPro"/>
</dbReference>
<dbReference type="CDD" id="cd00207">
    <property type="entry name" value="fer2"/>
    <property type="match status" value="1"/>
</dbReference>
<comment type="caution">
    <text evidence="15">The sequence shown here is derived from an EMBL/GenBank/DDBJ whole genome shotgun (WGS) entry which is preliminary data.</text>
</comment>
<dbReference type="Proteomes" id="UP000695562">
    <property type="component" value="Unassembled WGS sequence"/>
</dbReference>
<accession>A0A8J4PKX4</accession>
<dbReference type="Pfam" id="PF13510">
    <property type="entry name" value="Fer2_4"/>
    <property type="match status" value="1"/>
</dbReference>
<dbReference type="Pfam" id="PF22151">
    <property type="entry name" value="Fer4_NDSU1"/>
    <property type="match status" value="1"/>
</dbReference>
<dbReference type="PROSITE" id="PS51085">
    <property type="entry name" value="2FE2S_FER_2"/>
    <property type="match status" value="1"/>
</dbReference>
<dbReference type="PANTHER" id="PTHR43105">
    <property type="entry name" value="RESPIRATORY NITRATE REDUCTASE"/>
    <property type="match status" value="1"/>
</dbReference>
<evidence type="ECO:0000313" key="16">
    <source>
        <dbReference type="Proteomes" id="UP000695562"/>
    </source>
</evidence>
<dbReference type="PROSITE" id="PS51669">
    <property type="entry name" value="4FE4S_MOW_BIS_MGD"/>
    <property type="match status" value="1"/>
</dbReference>
<evidence type="ECO:0000256" key="6">
    <source>
        <dbReference type="ARBA" id="ARBA00023004"/>
    </source>
</evidence>
<dbReference type="PROSITE" id="PS00642">
    <property type="entry name" value="COMPLEX1_75K_2"/>
    <property type="match status" value="1"/>
</dbReference>
<evidence type="ECO:0000256" key="3">
    <source>
        <dbReference type="ARBA" id="ARBA00022485"/>
    </source>
</evidence>
<dbReference type="Pfam" id="PF22117">
    <property type="entry name" value="Fer4_Nqo3"/>
    <property type="match status" value="1"/>
</dbReference>
<dbReference type="AlphaFoldDB" id="A0A8J4PKX4"/>
<comment type="function">
    <text evidence="10">Core subunit of the mitochondrial membrane respiratory chain NADH dehydrogenase (Complex I) that is believed to belong to the minimal assembly required for catalysis. Complex I functions in the transfer of electrons from NADH to the respiratory chain. The immediate electron acceptor for the enzyme is believed to be ubiquinone. This is the largest subunit of complex I and it is a component of the iron-sulfur (IP) fragment of the enzyme. It may form part of the active site crevice where NADH is oxidized.</text>
</comment>
<dbReference type="Pfam" id="PF10588">
    <property type="entry name" value="NADH-G_4Fe-4S_3"/>
    <property type="match status" value="1"/>
</dbReference>
<feature type="domain" description="4Fe-4S His(Cys)3-ligated-type" evidence="14">
    <location>
        <begin position="84"/>
        <end position="123"/>
    </location>
</feature>
<keyword evidence="16" id="KW-1185">Reference proteome</keyword>
<dbReference type="InterPro" id="IPR000283">
    <property type="entry name" value="NADH_UbQ_OxRdtase_75kDa_su_CS"/>
</dbReference>
<feature type="domain" description="4Fe-4S Mo/W bis-MGD-type" evidence="13">
    <location>
        <begin position="222"/>
        <end position="278"/>
    </location>
</feature>
<evidence type="ECO:0000256" key="7">
    <source>
        <dbReference type="ARBA" id="ARBA00023014"/>
    </source>
</evidence>
<dbReference type="Gene3D" id="3.10.20.740">
    <property type="match status" value="1"/>
</dbReference>
<dbReference type="Gene3D" id="3.30.70.20">
    <property type="match status" value="1"/>
</dbReference>
<reference evidence="15" key="1">
    <citation type="submission" date="2020-01" db="EMBL/GenBank/DDBJ databases">
        <title>Development of genomics and gene disruption for Polysphondylium violaceum indicates a role for the polyketide synthase stlB in stalk morphogenesis.</title>
        <authorList>
            <person name="Narita B."/>
            <person name="Kawabe Y."/>
            <person name="Kin K."/>
            <person name="Saito T."/>
            <person name="Gibbs R."/>
            <person name="Kuspa A."/>
            <person name="Muzny D."/>
            <person name="Queller D."/>
            <person name="Richards S."/>
            <person name="Strassman J."/>
            <person name="Sucgang R."/>
            <person name="Worley K."/>
            <person name="Schaap P."/>
        </authorList>
    </citation>
    <scope>NUCLEOTIDE SEQUENCE</scope>
    <source>
        <strain evidence="15">QSvi11</strain>
    </source>
</reference>
<evidence type="ECO:0000256" key="8">
    <source>
        <dbReference type="ARBA" id="ARBA00023027"/>
    </source>
</evidence>
<dbReference type="GO" id="GO:0008137">
    <property type="term" value="F:NADH dehydrogenase (ubiquinone) activity"/>
    <property type="evidence" value="ECO:0007669"/>
    <property type="project" value="InterPro"/>
</dbReference>
<evidence type="ECO:0000313" key="15">
    <source>
        <dbReference type="EMBL" id="KAF2069717.1"/>
    </source>
</evidence>
<evidence type="ECO:0000256" key="5">
    <source>
        <dbReference type="ARBA" id="ARBA00022967"/>
    </source>
</evidence>
<keyword evidence="8" id="KW-0520">NAD</keyword>
<evidence type="ECO:0000256" key="4">
    <source>
        <dbReference type="ARBA" id="ARBA00022723"/>
    </source>
</evidence>
<dbReference type="PROSITE" id="PS00641">
    <property type="entry name" value="COMPLEX1_75K_1"/>
    <property type="match status" value="1"/>
</dbReference>
<gene>
    <name evidence="15" type="ORF">CYY_008966</name>
</gene>
<dbReference type="EMBL" id="AJWJ01000608">
    <property type="protein sequence ID" value="KAF2069717.1"/>
    <property type="molecule type" value="Genomic_DNA"/>
</dbReference>
<dbReference type="InterPro" id="IPR054351">
    <property type="entry name" value="NADH_UbQ_OxRdtase_ferredoxin"/>
</dbReference>
<keyword evidence="7" id="KW-0411">Iron-sulfur</keyword>
<evidence type="ECO:0000256" key="2">
    <source>
        <dbReference type="ARBA" id="ARBA00005404"/>
    </source>
</evidence>
<proteinExistence type="inferred from homology"/>
<evidence type="ECO:0000256" key="11">
    <source>
        <dbReference type="ARBA" id="ARBA00073002"/>
    </source>
</evidence>
<dbReference type="SUPFAM" id="SSF53706">
    <property type="entry name" value="Formate dehydrogenase/DMSO reductase, domains 1-3"/>
    <property type="match status" value="1"/>
</dbReference>
<dbReference type="FunFam" id="3.10.20.740:FF:000001">
    <property type="entry name" value="NADH-quinone oxidoreductase subunit G"/>
    <property type="match status" value="1"/>
</dbReference>
<dbReference type="PANTHER" id="PTHR43105:SF13">
    <property type="entry name" value="NADH-UBIQUINONE OXIDOREDUCTASE 75 KDA SUBUNIT, MITOCHONDRIAL"/>
    <property type="match status" value="1"/>
</dbReference>
<keyword evidence="6" id="KW-0408">Iron</keyword>
<dbReference type="InterPro" id="IPR001041">
    <property type="entry name" value="2Fe-2S_ferredoxin-type"/>
</dbReference>
<evidence type="ECO:0000259" key="13">
    <source>
        <dbReference type="PROSITE" id="PS51669"/>
    </source>
</evidence>
<dbReference type="SUPFAM" id="SSF54292">
    <property type="entry name" value="2Fe-2S ferredoxin-like"/>
    <property type="match status" value="1"/>
</dbReference>
<dbReference type="GO" id="GO:0046872">
    <property type="term" value="F:metal ion binding"/>
    <property type="evidence" value="ECO:0007669"/>
    <property type="project" value="UniProtKB-KW"/>
</dbReference>
<evidence type="ECO:0000259" key="12">
    <source>
        <dbReference type="PROSITE" id="PS51085"/>
    </source>
</evidence>
<evidence type="ECO:0000256" key="10">
    <source>
        <dbReference type="ARBA" id="ARBA00054960"/>
    </source>
</evidence>
<sequence>MIIRVKINEVEVEVNEKEELTILQLCLENGIEIPRFCYHEKLTIAGNCRMCLVYVTNEEKLLASCGVPIDAELDTETIETEIDEILKAREGTMEFLLINHPLDCPICDQGGECDLQEQTINYGLDTGRFYIKKRAVEVKNFGKLIKGIMTRCIHCTRCVRFLTEIAGINELGVLGRGYNMEIGTYKKNVIIESELSGNIIDLCPVGALTSGIYEFKGRPWELKTVKGIDIFDSLLTPLNIQTKGSKIYRILPRINDNLNEEWLTDKVRFHYESYNVIEKMRLNIPTYKIKENNYIQISWKSAIKILFKLFLKKITSIKMI</sequence>
<dbReference type="SUPFAM" id="SSF54862">
    <property type="entry name" value="4Fe-4S ferredoxins"/>
    <property type="match status" value="1"/>
</dbReference>
<dbReference type="GO" id="GO:0016020">
    <property type="term" value="C:membrane"/>
    <property type="evidence" value="ECO:0007669"/>
    <property type="project" value="InterPro"/>
</dbReference>
<dbReference type="OrthoDB" id="5831229at2759"/>
<protein>
    <recommendedName>
        <fullName evidence="11">NADH-ubiquinone oxidoreductase 75 kDa subunit</fullName>
    </recommendedName>
</protein>
<dbReference type="InterPro" id="IPR019574">
    <property type="entry name" value="NADH_UbQ_OxRdtase_Gsu_4Fe4S-bd"/>
</dbReference>
<keyword evidence="3" id="KW-0004">4Fe-4S</keyword>
<dbReference type="InterPro" id="IPR036010">
    <property type="entry name" value="2Fe-2S_ferredoxin-like_sf"/>
</dbReference>
<dbReference type="PROSITE" id="PS00643">
    <property type="entry name" value="COMPLEX1_75K_3"/>
    <property type="match status" value="1"/>
</dbReference>